<evidence type="ECO:0000259" key="2">
    <source>
        <dbReference type="PROSITE" id="PS51379"/>
    </source>
</evidence>
<keyword evidence="1" id="KW-0408">Iron</keyword>
<dbReference type="InterPro" id="IPR017896">
    <property type="entry name" value="4Fe4S_Fe-S-bd"/>
</dbReference>
<dbReference type="AlphaFoldDB" id="A0A419ESG6"/>
<evidence type="ECO:0000313" key="3">
    <source>
        <dbReference type="EMBL" id="RJP66339.1"/>
    </source>
</evidence>
<dbReference type="EMBL" id="QZKI01000117">
    <property type="protein sequence ID" value="RJP66339.1"/>
    <property type="molecule type" value="Genomic_DNA"/>
</dbReference>
<protein>
    <submittedName>
        <fullName evidence="3">Epoxyqueuosine reductase</fullName>
    </submittedName>
</protein>
<keyword evidence="1" id="KW-0479">Metal-binding</keyword>
<accession>A0A419ESG6</accession>
<organism evidence="3 4">
    <name type="scientific">Candidatus Abyssobacteria bacterium SURF_17</name>
    <dbReference type="NCBI Taxonomy" id="2093361"/>
    <lineage>
        <taxon>Bacteria</taxon>
        <taxon>Pseudomonadati</taxon>
        <taxon>Candidatus Hydrogenedentota</taxon>
        <taxon>Candidatus Abyssobacteria</taxon>
    </lineage>
</organism>
<dbReference type="InterPro" id="IPR004453">
    <property type="entry name" value="QueG"/>
</dbReference>
<keyword evidence="1" id="KW-0411">Iron-sulfur</keyword>
<proteinExistence type="predicted"/>
<sequence>MDNLSQTIIDFVMCEGFTCAAGIATMETLAGGPPTSDITYVLPGAKSAISFAIALDQSLIEPFLSKKDRRSYQHDHIHAHYLSSGLSFELASHLEQRGYPSRPLNSNNSYRTDASPGGPFDVIPDISLRYLAVASGVASFGLSGNVLRKKEGAAIVLGGVVTSAELEPTPPLPAEENYCDACRLCIASCASGLMDPEEEARVTLGGREHTYSKRRSNLRCEYVCGGFTGLHQSGKWSTWSPGRLPIPETDEEFMGALAHGIEVYYQRPLLDGGFYSPLLDKRLGLTCGNCQIVCVADKEERKRRYKMLTSNGCVVQNPDGSLEVLAPQEASERLAAMSAKARALYEV</sequence>
<reference evidence="3 4" key="1">
    <citation type="journal article" date="2017" name="ISME J.">
        <title>Energy and carbon metabolisms in a deep terrestrial subsurface fluid microbial community.</title>
        <authorList>
            <person name="Momper L."/>
            <person name="Jungbluth S.P."/>
            <person name="Lee M.D."/>
            <person name="Amend J.P."/>
        </authorList>
    </citation>
    <scope>NUCLEOTIDE SEQUENCE [LARGE SCALE GENOMIC DNA]</scope>
    <source>
        <strain evidence="3">SURF_17</strain>
    </source>
</reference>
<dbReference type="GO" id="GO:0052693">
    <property type="term" value="F:epoxyqueuosine reductase activity"/>
    <property type="evidence" value="ECO:0007669"/>
    <property type="project" value="TreeGrafter"/>
</dbReference>
<dbReference type="PROSITE" id="PS51379">
    <property type="entry name" value="4FE4S_FER_2"/>
    <property type="match status" value="1"/>
</dbReference>
<dbReference type="PANTHER" id="PTHR30002:SF4">
    <property type="entry name" value="EPOXYQUEUOSINE REDUCTASE"/>
    <property type="match status" value="1"/>
</dbReference>
<gene>
    <name evidence="3" type="ORF">C4532_16110</name>
</gene>
<keyword evidence="1" id="KW-0004">4Fe-4S</keyword>
<dbReference type="GO" id="GO:0051539">
    <property type="term" value="F:4 iron, 4 sulfur cluster binding"/>
    <property type="evidence" value="ECO:0007669"/>
    <property type="project" value="UniProtKB-KW"/>
</dbReference>
<feature type="domain" description="4Fe-4S ferredoxin-type" evidence="2">
    <location>
        <begin position="170"/>
        <end position="199"/>
    </location>
</feature>
<dbReference type="PANTHER" id="PTHR30002">
    <property type="entry name" value="EPOXYQUEUOSINE REDUCTASE"/>
    <property type="match status" value="1"/>
</dbReference>
<comment type="caution">
    <text evidence="3">The sequence shown here is derived from an EMBL/GenBank/DDBJ whole genome shotgun (WGS) entry which is preliminary data.</text>
</comment>
<evidence type="ECO:0000313" key="4">
    <source>
        <dbReference type="Proteomes" id="UP000285961"/>
    </source>
</evidence>
<dbReference type="Proteomes" id="UP000285961">
    <property type="component" value="Unassembled WGS sequence"/>
</dbReference>
<name>A0A419ESG6_9BACT</name>
<dbReference type="GO" id="GO:0008616">
    <property type="term" value="P:tRNA queuosine(34) biosynthetic process"/>
    <property type="evidence" value="ECO:0007669"/>
    <property type="project" value="InterPro"/>
</dbReference>
<evidence type="ECO:0000256" key="1">
    <source>
        <dbReference type="ARBA" id="ARBA00022485"/>
    </source>
</evidence>